<sequence length="236" mass="26360">MSGEDDGPRKEYMHYAGTSSLREEDKKDVSDGLNGTLTLKDGDVSAINGKPGSLIRILAESNGRSVVAERKIHSNGRSVTLPLGKRRELDLAPGDEIEWWIELVEREPDDGGSSSSSSTSTTSTDTSDEMEYKCLWFVGESEFHYIEDEDAEETQCGEPLDDREYRIEDEEPTGFLTVCPECNVKESSEMTNEEIVEWFGAEAGFDPGGGPPSYFNKEQLVKLREWALDLKERAEE</sequence>
<evidence type="ECO:0000313" key="3">
    <source>
        <dbReference type="Proteomes" id="UP001597092"/>
    </source>
</evidence>
<name>A0ABD6DZM7_9EURY</name>
<dbReference type="Proteomes" id="UP001597092">
    <property type="component" value="Unassembled WGS sequence"/>
</dbReference>
<gene>
    <name evidence="2" type="ORF">ACFSAS_12125</name>
</gene>
<accession>A0ABD6DZM7</accession>
<dbReference type="AlphaFoldDB" id="A0ABD6DZM7"/>
<organism evidence="2 3">
    <name type="scientific">Halobellus litoreus</name>
    <dbReference type="NCBI Taxonomy" id="755310"/>
    <lineage>
        <taxon>Archaea</taxon>
        <taxon>Methanobacteriati</taxon>
        <taxon>Methanobacteriota</taxon>
        <taxon>Stenosarchaea group</taxon>
        <taxon>Halobacteria</taxon>
        <taxon>Halobacteriales</taxon>
        <taxon>Haloferacaceae</taxon>
        <taxon>Halobellus</taxon>
    </lineage>
</organism>
<feature type="compositionally biased region" description="Low complexity" evidence="1">
    <location>
        <begin position="111"/>
        <end position="125"/>
    </location>
</feature>
<feature type="region of interest" description="Disordered" evidence="1">
    <location>
        <begin position="1"/>
        <end position="29"/>
    </location>
</feature>
<dbReference type="EMBL" id="JBHUDP010000004">
    <property type="protein sequence ID" value="MFD1686360.1"/>
    <property type="molecule type" value="Genomic_DNA"/>
</dbReference>
<feature type="region of interest" description="Disordered" evidence="1">
    <location>
        <begin position="103"/>
        <end position="128"/>
    </location>
</feature>
<evidence type="ECO:0000313" key="2">
    <source>
        <dbReference type="EMBL" id="MFD1686360.1"/>
    </source>
</evidence>
<proteinExistence type="predicted"/>
<comment type="caution">
    <text evidence="2">The sequence shown here is derived from an EMBL/GenBank/DDBJ whole genome shotgun (WGS) entry which is preliminary data.</text>
</comment>
<evidence type="ECO:0000256" key="1">
    <source>
        <dbReference type="SAM" id="MobiDB-lite"/>
    </source>
</evidence>
<protein>
    <submittedName>
        <fullName evidence="2">Uncharacterized protein</fullName>
    </submittedName>
</protein>
<keyword evidence="3" id="KW-1185">Reference proteome</keyword>
<feature type="compositionally biased region" description="Basic and acidic residues" evidence="1">
    <location>
        <begin position="1"/>
        <end position="13"/>
    </location>
</feature>
<dbReference type="RefSeq" id="WP_256305386.1">
    <property type="nucleotide sequence ID" value="NZ_JANHAW010000001.1"/>
</dbReference>
<reference evidence="2 3" key="1">
    <citation type="journal article" date="2019" name="Int. J. Syst. Evol. Microbiol.">
        <title>The Global Catalogue of Microorganisms (GCM) 10K type strain sequencing project: providing services to taxonomists for standard genome sequencing and annotation.</title>
        <authorList>
            <consortium name="The Broad Institute Genomics Platform"/>
            <consortium name="The Broad Institute Genome Sequencing Center for Infectious Disease"/>
            <person name="Wu L."/>
            <person name="Ma J."/>
        </authorList>
    </citation>
    <scope>NUCLEOTIDE SEQUENCE [LARGE SCALE GENOMIC DNA]</scope>
    <source>
        <strain evidence="2 3">CGMCC 1.10387</strain>
    </source>
</reference>